<dbReference type="STRING" id="63057.A0A2P5DMD7"/>
<protein>
    <submittedName>
        <fullName evidence="2">Phloem protein</fullName>
    </submittedName>
</protein>
<proteinExistence type="predicted"/>
<dbReference type="OrthoDB" id="1151776at2759"/>
<dbReference type="FunCoup" id="A0A2P5DMD7">
    <property type="interactions" value="1063"/>
</dbReference>
<dbReference type="EMBL" id="JXTC01000261">
    <property type="protein sequence ID" value="PON74449.1"/>
    <property type="molecule type" value="Genomic_DNA"/>
</dbReference>
<name>A0A2P5DMD7_TREOI</name>
<gene>
    <name evidence="2" type="ORF">TorRG33x02_247210</name>
</gene>
<dbReference type="InterPro" id="IPR052147">
    <property type="entry name" value="PP2-like/Lectin"/>
</dbReference>
<dbReference type="PANTHER" id="PTHR48478">
    <property type="entry name" value="LECTIN-LIKE"/>
    <property type="match status" value="1"/>
</dbReference>
<feature type="compositionally biased region" description="Polar residues" evidence="1">
    <location>
        <begin position="8"/>
        <end position="27"/>
    </location>
</feature>
<reference evidence="3" key="1">
    <citation type="submission" date="2016-06" db="EMBL/GenBank/DDBJ databases">
        <title>Parallel loss of symbiosis genes in relatives of nitrogen-fixing non-legume Parasponia.</title>
        <authorList>
            <person name="Van Velzen R."/>
            <person name="Holmer R."/>
            <person name="Bu F."/>
            <person name="Rutten L."/>
            <person name="Van Zeijl A."/>
            <person name="Liu W."/>
            <person name="Santuari L."/>
            <person name="Cao Q."/>
            <person name="Sharma T."/>
            <person name="Shen D."/>
            <person name="Roswanjaya Y."/>
            <person name="Wardhani T."/>
            <person name="Kalhor M.S."/>
            <person name="Jansen J."/>
            <person name="Van den Hoogen J."/>
            <person name="Gungor B."/>
            <person name="Hartog M."/>
            <person name="Hontelez J."/>
            <person name="Verver J."/>
            <person name="Yang W.-C."/>
            <person name="Schijlen E."/>
            <person name="Repin R."/>
            <person name="Schilthuizen M."/>
            <person name="Schranz E."/>
            <person name="Heidstra R."/>
            <person name="Miyata K."/>
            <person name="Fedorova E."/>
            <person name="Kohlen W."/>
            <person name="Bisseling T."/>
            <person name="Smit S."/>
            <person name="Geurts R."/>
        </authorList>
    </citation>
    <scope>NUCLEOTIDE SEQUENCE [LARGE SCALE GENOMIC DNA]</scope>
    <source>
        <strain evidence="3">cv. RG33-2</strain>
    </source>
</reference>
<dbReference type="InterPro" id="IPR025886">
    <property type="entry name" value="PP2-like"/>
</dbReference>
<keyword evidence="3" id="KW-1185">Reference proteome</keyword>
<comment type="caution">
    <text evidence="2">The sequence shown here is derived from an EMBL/GenBank/DDBJ whole genome shotgun (WGS) entry which is preliminary data.</text>
</comment>
<evidence type="ECO:0000256" key="1">
    <source>
        <dbReference type="SAM" id="MobiDB-lite"/>
    </source>
</evidence>
<feature type="region of interest" description="Disordered" evidence="1">
    <location>
        <begin position="1"/>
        <end position="57"/>
    </location>
</feature>
<sequence length="268" mass="30378">MGAGLSQEEASQSQPSVEQTSSNSQSLIEAKPSEIKAKATDNASEAKPNGNNKAKEAEKALRGIHRLEEITKDADGTVDYSSLDKLLTKLQDGIFLNQKRKASFKYWIDRMANNCFMLYARDLSITWAEDNRYWRWPQHKEKSDEVIEVAELMNVCWLEVHGKFDTTKLSPGTLYEVAFVVMVKHPAYGWDTAPVNVALCLPDGSKQERNINMSQQPMNQWVEIVAGKFRTSPEKLGEIQFSMYEYHGGKWKKGLVIKGVAIQPRIIY</sequence>
<accession>A0A2P5DMD7</accession>
<dbReference type="Proteomes" id="UP000237000">
    <property type="component" value="Unassembled WGS sequence"/>
</dbReference>
<dbReference type="Pfam" id="PF14299">
    <property type="entry name" value="PP2"/>
    <property type="match status" value="1"/>
</dbReference>
<dbReference type="PANTHER" id="PTHR48478:SF1">
    <property type="entry name" value="LECTIN-LIKE"/>
    <property type="match status" value="1"/>
</dbReference>
<dbReference type="AlphaFoldDB" id="A0A2P5DMD7"/>
<evidence type="ECO:0000313" key="2">
    <source>
        <dbReference type="EMBL" id="PON74449.1"/>
    </source>
</evidence>
<evidence type="ECO:0000313" key="3">
    <source>
        <dbReference type="Proteomes" id="UP000237000"/>
    </source>
</evidence>
<dbReference type="InParanoid" id="A0A2P5DMD7"/>
<organism evidence="2 3">
    <name type="scientific">Trema orientale</name>
    <name type="common">Charcoal tree</name>
    <name type="synonym">Celtis orientalis</name>
    <dbReference type="NCBI Taxonomy" id="63057"/>
    <lineage>
        <taxon>Eukaryota</taxon>
        <taxon>Viridiplantae</taxon>
        <taxon>Streptophyta</taxon>
        <taxon>Embryophyta</taxon>
        <taxon>Tracheophyta</taxon>
        <taxon>Spermatophyta</taxon>
        <taxon>Magnoliopsida</taxon>
        <taxon>eudicotyledons</taxon>
        <taxon>Gunneridae</taxon>
        <taxon>Pentapetalae</taxon>
        <taxon>rosids</taxon>
        <taxon>fabids</taxon>
        <taxon>Rosales</taxon>
        <taxon>Cannabaceae</taxon>
        <taxon>Trema</taxon>
    </lineage>
</organism>
<dbReference type="GO" id="GO:0030246">
    <property type="term" value="F:carbohydrate binding"/>
    <property type="evidence" value="ECO:0007669"/>
    <property type="project" value="InterPro"/>
</dbReference>